<comment type="function">
    <text evidence="7">Part of a binding-protein-dependent transport system for a sugar.</text>
</comment>
<dbReference type="GO" id="GO:0042597">
    <property type="term" value="C:periplasmic space"/>
    <property type="evidence" value="ECO:0007669"/>
    <property type="project" value="UniProtKB-SubCell"/>
</dbReference>
<feature type="chain" id="PRO_5018110538" description="Probable sugar-binding periplasmic protein" evidence="9">
    <location>
        <begin position="26"/>
        <end position="419"/>
    </location>
</feature>
<keyword evidence="5 9" id="KW-0732">Signal</keyword>
<feature type="signal peptide" evidence="9">
    <location>
        <begin position="1"/>
        <end position="25"/>
    </location>
</feature>
<evidence type="ECO:0000256" key="7">
    <source>
        <dbReference type="ARBA" id="ARBA00049629"/>
    </source>
</evidence>
<dbReference type="PANTHER" id="PTHR43649:SF28">
    <property type="entry name" value="BINDING PROTEIN COMPONENT OF ABC SUGAR TRANSPORTER-RELATED"/>
    <property type="match status" value="1"/>
</dbReference>
<evidence type="ECO:0000256" key="8">
    <source>
        <dbReference type="ARBA" id="ARBA00049753"/>
    </source>
</evidence>
<sequence length="419" mass="45437">MTMTELKKILLATTLGLSIAGQATAQTKIEGLHVWTSASEVGALKVLTDKLKTMGFEWQDSAVGGANGANAQQALRTRVAAGNPPAVMQFLGFEGLGWAKEGALRSLNDLYAKNGWKADLPPVMLQFLGQDDSFFSTPINMHRQNWVWANKAVFDKAGVVVPTSWDELIASGEKLKAIGVTPIAMSDESWQIEELFESILIDVNGPDFYKKAAIDLDESALSSPEMIKTFELLGKVRGLHDAGFTGRDWAAATNLVANGQAGMQIMGDWAKGEFLAKGMKPGVDFLCFPTPTATPNYKFVFDTFGGFKIDNADIAKGQDAVAEAIMDPEVQKKFNLIKGSIPARLDVAMDDFDDCAKRSFSDRVEAIKNNAIYGSLTDGFAVEPRFSGVFQDVVGKFFVTDMSAEDAVKFLVDGINNAR</sequence>
<dbReference type="Gene3D" id="3.40.190.10">
    <property type="entry name" value="Periplasmic binding protein-like II"/>
    <property type="match status" value="2"/>
</dbReference>
<dbReference type="Proteomes" id="UP000275436">
    <property type="component" value="Unassembled WGS sequence"/>
</dbReference>
<comment type="subcellular location">
    <subcellularLocation>
        <location evidence="1">Periplasm</location>
    </subcellularLocation>
</comment>
<evidence type="ECO:0000256" key="3">
    <source>
        <dbReference type="ARBA" id="ARBA00022448"/>
    </source>
</evidence>
<dbReference type="SUPFAM" id="SSF53850">
    <property type="entry name" value="Periplasmic binding protein-like II"/>
    <property type="match status" value="1"/>
</dbReference>
<keyword evidence="4" id="KW-0762">Sugar transport</keyword>
<dbReference type="InterPro" id="IPR006059">
    <property type="entry name" value="SBP"/>
</dbReference>
<evidence type="ECO:0000256" key="9">
    <source>
        <dbReference type="SAM" id="SignalP"/>
    </source>
</evidence>
<reference evidence="10 11" key="1">
    <citation type="journal article" date="2018" name="Mol. Plant Microbe Interact.">
        <title>Taxonomically Different Co-Microsymbionts of a Relict Legume, Oxytropis popoviana, Have Complementary Sets of Symbiotic Genes and Together Increase the Efficiency of Plant Nodulation.</title>
        <authorList>
            <person name="Safronova V."/>
            <person name="Belimov A."/>
            <person name="Sazanova A."/>
            <person name="Chirak E."/>
            <person name="Verkhozina A."/>
            <person name="Kuznetsova I."/>
            <person name="Andronov E."/>
            <person name="Puhalsky J."/>
            <person name="Tikhonovich I."/>
        </authorList>
    </citation>
    <scope>NUCLEOTIDE SEQUENCE [LARGE SCALE GENOMIC DNA]</scope>
    <source>
        <strain evidence="10 11">Opo-235</strain>
    </source>
</reference>
<evidence type="ECO:0000256" key="5">
    <source>
        <dbReference type="ARBA" id="ARBA00022729"/>
    </source>
</evidence>
<keyword evidence="3" id="KW-0813">Transport</keyword>
<organism evidence="10 11">
    <name type="scientific">Mesorhizobium japonicum</name>
    <dbReference type="NCBI Taxonomy" id="2066070"/>
    <lineage>
        <taxon>Bacteria</taxon>
        <taxon>Pseudomonadati</taxon>
        <taxon>Pseudomonadota</taxon>
        <taxon>Alphaproteobacteria</taxon>
        <taxon>Hyphomicrobiales</taxon>
        <taxon>Phyllobacteriaceae</taxon>
        <taxon>Mesorhizobium</taxon>
    </lineage>
</organism>
<keyword evidence="6" id="KW-0574">Periplasm</keyword>
<accession>A0A3M9X2C9</accession>
<evidence type="ECO:0000313" key="10">
    <source>
        <dbReference type="EMBL" id="RNJ42184.1"/>
    </source>
</evidence>
<dbReference type="AlphaFoldDB" id="A0A3M9X2C9"/>
<name>A0A3M9X2C9_9HYPH</name>
<comment type="similarity">
    <text evidence="2">Belongs to the bacterial solute-binding protein 1 family.</text>
</comment>
<proteinExistence type="inferred from homology"/>
<dbReference type="Pfam" id="PF01547">
    <property type="entry name" value="SBP_bac_1"/>
    <property type="match status" value="1"/>
</dbReference>
<comment type="caution">
    <text evidence="10">The sequence shown here is derived from an EMBL/GenBank/DDBJ whole genome shotgun (WGS) entry which is preliminary data.</text>
</comment>
<evidence type="ECO:0000256" key="4">
    <source>
        <dbReference type="ARBA" id="ARBA00022597"/>
    </source>
</evidence>
<dbReference type="PANTHER" id="PTHR43649">
    <property type="entry name" value="ARABINOSE-BINDING PROTEIN-RELATED"/>
    <property type="match status" value="1"/>
</dbReference>
<evidence type="ECO:0000256" key="2">
    <source>
        <dbReference type="ARBA" id="ARBA00008520"/>
    </source>
</evidence>
<protein>
    <recommendedName>
        <fullName evidence="8">Probable sugar-binding periplasmic protein</fullName>
    </recommendedName>
</protein>
<gene>
    <name evidence="10" type="ORF">DNR46_29495</name>
</gene>
<evidence type="ECO:0000256" key="6">
    <source>
        <dbReference type="ARBA" id="ARBA00022764"/>
    </source>
</evidence>
<evidence type="ECO:0000256" key="1">
    <source>
        <dbReference type="ARBA" id="ARBA00004418"/>
    </source>
</evidence>
<dbReference type="EMBL" id="QKOD01000012">
    <property type="protein sequence ID" value="RNJ42184.1"/>
    <property type="molecule type" value="Genomic_DNA"/>
</dbReference>
<dbReference type="InterPro" id="IPR050490">
    <property type="entry name" value="Bact_solute-bd_prot1"/>
</dbReference>
<evidence type="ECO:0000313" key="11">
    <source>
        <dbReference type="Proteomes" id="UP000275436"/>
    </source>
</evidence>